<reference evidence="3" key="2">
    <citation type="submission" date="2015-01" db="EMBL/GenBank/DDBJ databases">
        <title>Evolutionary Origins and Diversification of the Mycorrhizal Mutualists.</title>
        <authorList>
            <consortium name="DOE Joint Genome Institute"/>
            <consortium name="Mycorrhizal Genomics Consortium"/>
            <person name="Kohler A."/>
            <person name="Kuo A."/>
            <person name="Nagy L.G."/>
            <person name="Floudas D."/>
            <person name="Copeland A."/>
            <person name="Barry K.W."/>
            <person name="Cichocki N."/>
            <person name="Veneault-Fourrey C."/>
            <person name="LaButti K."/>
            <person name="Lindquist E.A."/>
            <person name="Lipzen A."/>
            <person name="Lundell T."/>
            <person name="Morin E."/>
            <person name="Murat C."/>
            <person name="Riley R."/>
            <person name="Ohm R."/>
            <person name="Sun H."/>
            <person name="Tunlid A."/>
            <person name="Henrissat B."/>
            <person name="Grigoriev I.V."/>
            <person name="Hibbett D.S."/>
            <person name="Martin F."/>
        </authorList>
    </citation>
    <scope>NUCLEOTIDE SEQUENCE [LARGE SCALE GENOMIC DNA]</scope>
    <source>
        <strain evidence="3">Marx 270</strain>
    </source>
</reference>
<dbReference type="Proteomes" id="UP000054217">
    <property type="component" value="Unassembled WGS sequence"/>
</dbReference>
<evidence type="ECO:0000313" key="3">
    <source>
        <dbReference type="Proteomes" id="UP000054217"/>
    </source>
</evidence>
<evidence type="ECO:0000313" key="2">
    <source>
        <dbReference type="EMBL" id="KIO00011.1"/>
    </source>
</evidence>
<dbReference type="AlphaFoldDB" id="A0A0C3NXG1"/>
<protein>
    <submittedName>
        <fullName evidence="2">Uncharacterized protein</fullName>
    </submittedName>
</protein>
<dbReference type="InParanoid" id="A0A0C3NXG1"/>
<organism evidence="2 3">
    <name type="scientific">Pisolithus tinctorius Marx 270</name>
    <dbReference type="NCBI Taxonomy" id="870435"/>
    <lineage>
        <taxon>Eukaryota</taxon>
        <taxon>Fungi</taxon>
        <taxon>Dikarya</taxon>
        <taxon>Basidiomycota</taxon>
        <taxon>Agaricomycotina</taxon>
        <taxon>Agaricomycetes</taxon>
        <taxon>Agaricomycetidae</taxon>
        <taxon>Boletales</taxon>
        <taxon>Sclerodermatineae</taxon>
        <taxon>Pisolithaceae</taxon>
        <taxon>Pisolithus</taxon>
    </lineage>
</organism>
<reference evidence="2 3" key="1">
    <citation type="submission" date="2014-04" db="EMBL/GenBank/DDBJ databases">
        <authorList>
            <consortium name="DOE Joint Genome Institute"/>
            <person name="Kuo A."/>
            <person name="Kohler A."/>
            <person name="Costa M.D."/>
            <person name="Nagy L.G."/>
            <person name="Floudas D."/>
            <person name="Copeland A."/>
            <person name="Barry K.W."/>
            <person name="Cichocki N."/>
            <person name="Veneault-Fourrey C."/>
            <person name="LaButti K."/>
            <person name="Lindquist E.A."/>
            <person name="Lipzen A."/>
            <person name="Lundell T."/>
            <person name="Morin E."/>
            <person name="Murat C."/>
            <person name="Sun H."/>
            <person name="Tunlid A."/>
            <person name="Henrissat B."/>
            <person name="Grigoriev I.V."/>
            <person name="Hibbett D.S."/>
            <person name="Martin F."/>
            <person name="Nordberg H.P."/>
            <person name="Cantor M.N."/>
            <person name="Hua S.X."/>
        </authorList>
    </citation>
    <scope>NUCLEOTIDE SEQUENCE [LARGE SCALE GENOMIC DNA]</scope>
    <source>
        <strain evidence="2 3">Marx 270</strain>
    </source>
</reference>
<name>A0A0C3NXG1_PISTI</name>
<gene>
    <name evidence="2" type="ORF">M404DRAFT_772483</name>
</gene>
<sequence length="99" mass="10759">MQFAEVRNPGEHDAPAFHTQLTRASSDALGRPAPSCLGDCHPRQQELAPSYPGHQISPSPGHVHSYGRTSRSIMRHLESISGQRNISCLIASPTLEMTS</sequence>
<dbReference type="EMBL" id="KN831999">
    <property type="protein sequence ID" value="KIO00011.1"/>
    <property type="molecule type" value="Genomic_DNA"/>
</dbReference>
<dbReference type="HOGENOM" id="CLU_2321318_0_0_1"/>
<keyword evidence="3" id="KW-1185">Reference proteome</keyword>
<evidence type="ECO:0000256" key="1">
    <source>
        <dbReference type="SAM" id="MobiDB-lite"/>
    </source>
</evidence>
<proteinExistence type="predicted"/>
<accession>A0A0C3NXG1</accession>
<feature type="region of interest" description="Disordered" evidence="1">
    <location>
        <begin position="1"/>
        <end position="70"/>
    </location>
</feature>